<keyword evidence="1" id="KW-0812">Transmembrane</keyword>
<keyword evidence="4" id="KW-1185">Reference proteome</keyword>
<dbReference type="Pfam" id="PF01579">
    <property type="entry name" value="DUF19"/>
    <property type="match status" value="1"/>
</dbReference>
<dbReference type="Bgee" id="WBGene00086559">
    <property type="expression patterns" value="Expressed in larva and 2 other cell types or tissues"/>
</dbReference>
<dbReference type="OrthoDB" id="5820382at2759"/>
<dbReference type="PANTHER" id="PTHR31897:SF11">
    <property type="entry name" value="DUF19 DOMAIN-CONTAINING PROTEIN"/>
    <property type="match status" value="1"/>
</dbReference>
<keyword evidence="1" id="KW-0472">Membrane</keyword>
<dbReference type="InParanoid" id="B4E3X5"/>
<dbReference type="RefSeq" id="NP_001129917.1">
    <property type="nucleotide sequence ID" value="NM_001136445.1"/>
</dbReference>
<evidence type="ECO:0000313" key="5">
    <source>
        <dbReference type="WormBase" id="Y43F8B.20"/>
    </source>
</evidence>
<dbReference type="AGR" id="WB:WBGene00086559"/>
<evidence type="ECO:0000259" key="2">
    <source>
        <dbReference type="Pfam" id="PF01579"/>
    </source>
</evidence>
<evidence type="ECO:0000313" key="3">
    <source>
        <dbReference type="EMBL" id="CAR31505.1"/>
    </source>
</evidence>
<dbReference type="Proteomes" id="UP000001940">
    <property type="component" value="Chromosome V"/>
</dbReference>
<accession>B4E3X5</accession>
<keyword evidence="1" id="KW-1133">Transmembrane helix</keyword>
<gene>
    <name evidence="3" type="ORF">CELE_Y43F8B.20</name>
    <name evidence="3 5" type="ORF">Y43F8B.20</name>
</gene>
<dbReference type="OMA" id="TCAMCIC"/>
<dbReference type="GeneID" id="7040193"/>
<evidence type="ECO:0000313" key="4">
    <source>
        <dbReference type="Proteomes" id="UP000001940"/>
    </source>
</evidence>
<dbReference type="InterPro" id="IPR002542">
    <property type="entry name" value="T20D4.11-like_dom"/>
</dbReference>
<dbReference type="HOGENOM" id="CLU_102679_0_0_1"/>
<dbReference type="CTD" id="7040193"/>
<dbReference type="PhylomeDB" id="B4E3X5"/>
<dbReference type="WormBase" id="Y43F8B.20">
    <property type="protein sequence ID" value="CE42888"/>
    <property type="gene ID" value="WBGene00086559"/>
</dbReference>
<dbReference type="PANTHER" id="PTHR31897">
    <property type="entry name" value="PROTEIN CBG17011-RELATED"/>
    <property type="match status" value="1"/>
</dbReference>
<dbReference type="InterPro" id="IPR016638">
    <property type="entry name" value="UPF0376"/>
</dbReference>
<feature type="transmembrane region" description="Helical" evidence="1">
    <location>
        <begin position="7"/>
        <end position="32"/>
    </location>
</feature>
<name>B4E3X5_CAEEL</name>
<dbReference type="EMBL" id="BX284605">
    <property type="protein sequence ID" value="CAR31505.1"/>
    <property type="molecule type" value="Genomic_DNA"/>
</dbReference>
<feature type="domain" description="T20D4.11-like" evidence="2">
    <location>
        <begin position="48"/>
        <end position="183"/>
    </location>
</feature>
<reference evidence="3 4" key="1">
    <citation type="journal article" date="1998" name="Science">
        <title>Genome sequence of the nematode C. elegans: a platform for investigating biology.</title>
        <authorList>
            <consortium name="The C. elegans sequencing consortium"/>
            <person name="Sulson J.E."/>
            <person name="Waterston R."/>
        </authorList>
    </citation>
    <scope>NUCLEOTIDE SEQUENCE [LARGE SCALE GENOMIC DNA]</scope>
    <source>
        <strain evidence="3 4">Bristol N2</strain>
    </source>
</reference>
<dbReference type="AlphaFoldDB" id="B4E3X5"/>
<dbReference type="PIRSF" id="PIRSF015697">
    <property type="entry name" value="UCP015697"/>
    <property type="match status" value="1"/>
</dbReference>
<protein>
    <submittedName>
        <fullName evidence="3">T20D4.11-like domain-containing protein</fullName>
    </submittedName>
</protein>
<dbReference type="eggNOG" id="ENOG502THEK">
    <property type="taxonomic scope" value="Eukaryota"/>
</dbReference>
<organism evidence="3 4">
    <name type="scientific">Caenorhabditis elegans</name>
    <dbReference type="NCBI Taxonomy" id="6239"/>
    <lineage>
        <taxon>Eukaryota</taxon>
        <taxon>Metazoa</taxon>
        <taxon>Ecdysozoa</taxon>
        <taxon>Nematoda</taxon>
        <taxon>Chromadorea</taxon>
        <taxon>Rhabditida</taxon>
        <taxon>Rhabditina</taxon>
        <taxon>Rhabditomorpha</taxon>
        <taxon>Rhabditoidea</taxon>
        <taxon>Rhabditidae</taxon>
        <taxon>Peloderinae</taxon>
        <taxon>Caenorhabditis</taxon>
    </lineage>
</organism>
<dbReference type="FunCoup" id="B4E3X5">
    <property type="interactions" value="310"/>
</dbReference>
<dbReference type="PaxDb" id="6239-Y43F8B.20"/>
<evidence type="ECO:0000256" key="1">
    <source>
        <dbReference type="SAM" id="Phobius"/>
    </source>
</evidence>
<sequence length="200" mass="23022">MREKWSNMVLGITCAMCICMSLLVFIMGLVYMTTVVLASQTEHVVTGCSKMDQIRGVKCAPKINKLSVELEELQPGYANPDRFQNISETCDQALECVEPIKCKTISLEFKFVKRSCKVFNMAAVKYNTCLKKLQTRFYLGFAPCLRPLLSTEEVENFEMCQMFEMYRDCIKLEIVEHCGSEMMLHELVGDVMELYECFNF</sequence>
<dbReference type="KEGG" id="cel:CELE_Y43F8B.20"/>
<proteinExistence type="predicted"/>
<dbReference type="SMR" id="B4E3X5"/>